<dbReference type="InterPro" id="IPR023187">
    <property type="entry name" value="Tscrpt_reg_MarR-type_CS"/>
</dbReference>
<evidence type="ECO:0000256" key="1">
    <source>
        <dbReference type="ARBA" id="ARBA00023015"/>
    </source>
</evidence>
<evidence type="ECO:0000256" key="3">
    <source>
        <dbReference type="ARBA" id="ARBA00023163"/>
    </source>
</evidence>
<comment type="caution">
    <text evidence="5">The sequence shown here is derived from an EMBL/GenBank/DDBJ whole genome shotgun (WGS) entry which is preliminary data.</text>
</comment>
<dbReference type="SUPFAM" id="SSF46785">
    <property type="entry name" value="Winged helix' DNA-binding domain"/>
    <property type="match status" value="1"/>
</dbReference>
<organism evidence="5 6">
    <name type="scientific">Cohnella hashimotonis</name>
    <dbReference type="NCBI Taxonomy" id="2826895"/>
    <lineage>
        <taxon>Bacteria</taxon>
        <taxon>Bacillati</taxon>
        <taxon>Bacillota</taxon>
        <taxon>Bacilli</taxon>
        <taxon>Bacillales</taxon>
        <taxon>Paenibacillaceae</taxon>
        <taxon>Cohnella</taxon>
    </lineage>
</organism>
<dbReference type="InterPro" id="IPR000835">
    <property type="entry name" value="HTH_MarR-typ"/>
</dbReference>
<dbReference type="Pfam" id="PF01047">
    <property type="entry name" value="MarR"/>
    <property type="match status" value="1"/>
</dbReference>
<dbReference type="SMART" id="SM00347">
    <property type="entry name" value="HTH_MARR"/>
    <property type="match status" value="1"/>
</dbReference>
<gene>
    <name evidence="5" type="ORF">KB449_23700</name>
</gene>
<dbReference type="PROSITE" id="PS50995">
    <property type="entry name" value="HTH_MARR_2"/>
    <property type="match status" value="1"/>
</dbReference>
<evidence type="ECO:0000313" key="6">
    <source>
        <dbReference type="Proteomes" id="UP001161691"/>
    </source>
</evidence>
<dbReference type="InterPro" id="IPR036388">
    <property type="entry name" value="WH-like_DNA-bd_sf"/>
</dbReference>
<accession>A0ABT6TMB2</accession>
<keyword evidence="1" id="KW-0805">Transcription regulation</keyword>
<evidence type="ECO:0000259" key="4">
    <source>
        <dbReference type="PROSITE" id="PS50995"/>
    </source>
</evidence>
<feature type="domain" description="HTH marR-type" evidence="4">
    <location>
        <begin position="13"/>
        <end position="156"/>
    </location>
</feature>
<keyword evidence="2" id="KW-0238">DNA-binding</keyword>
<dbReference type="Proteomes" id="UP001161691">
    <property type="component" value="Unassembled WGS sequence"/>
</dbReference>
<dbReference type="PROSITE" id="PS01117">
    <property type="entry name" value="HTH_MARR_1"/>
    <property type="match status" value="1"/>
</dbReference>
<dbReference type="PANTHER" id="PTHR35790">
    <property type="entry name" value="HTH-TYPE TRANSCRIPTIONAL REGULATOR PCHR"/>
    <property type="match status" value="1"/>
</dbReference>
<keyword evidence="6" id="KW-1185">Reference proteome</keyword>
<protein>
    <submittedName>
        <fullName evidence="5">MarR family transcriptional regulator</fullName>
    </submittedName>
</protein>
<sequence length="168" mass="18912">MTSTSDGLKRLLHSRLNHYLHVFEHTVSTEIEAFADLARVQGIASIPSHMTSVHVIDCIGRNEPINNTSIAEKMNLSKASITKISTKLLKEGFIKRSQLNDNKKEVYFSLSPKGRQIFEVHAMMHEKIEASFIRALDAFTEPELAASLKFIQTLIDETDKMVKGEVTL</sequence>
<dbReference type="EMBL" id="JAGRPV010000001">
    <property type="protein sequence ID" value="MDI4647977.1"/>
    <property type="molecule type" value="Genomic_DNA"/>
</dbReference>
<dbReference type="InterPro" id="IPR052067">
    <property type="entry name" value="Metal_resp_HTH_trans_reg"/>
</dbReference>
<evidence type="ECO:0000313" key="5">
    <source>
        <dbReference type="EMBL" id="MDI4647977.1"/>
    </source>
</evidence>
<name>A0ABT6TMB2_9BACL</name>
<dbReference type="PANTHER" id="PTHR35790:SF4">
    <property type="entry name" value="HTH-TYPE TRANSCRIPTIONAL REGULATOR PCHR"/>
    <property type="match status" value="1"/>
</dbReference>
<dbReference type="InterPro" id="IPR036390">
    <property type="entry name" value="WH_DNA-bd_sf"/>
</dbReference>
<reference evidence="5" key="1">
    <citation type="submission" date="2023-04" db="EMBL/GenBank/DDBJ databases">
        <title>Comparative genomic analysis of Cohnella hashimotonis sp. nov., isolated from the International Space Station.</title>
        <authorList>
            <person name="Venkateswaran K."/>
            <person name="Simpson A."/>
        </authorList>
    </citation>
    <scope>NUCLEOTIDE SEQUENCE</scope>
    <source>
        <strain evidence="5">F6_2S_P_1</strain>
    </source>
</reference>
<evidence type="ECO:0000256" key="2">
    <source>
        <dbReference type="ARBA" id="ARBA00023125"/>
    </source>
</evidence>
<proteinExistence type="predicted"/>
<keyword evidence="3" id="KW-0804">Transcription</keyword>
<dbReference type="Gene3D" id="1.10.10.10">
    <property type="entry name" value="Winged helix-like DNA-binding domain superfamily/Winged helix DNA-binding domain"/>
    <property type="match status" value="1"/>
</dbReference>
<dbReference type="RefSeq" id="WP_282910716.1">
    <property type="nucleotide sequence ID" value="NZ_JAGRPV010000001.1"/>
</dbReference>